<proteinExistence type="predicted"/>
<dbReference type="Proteomes" id="UP000632222">
    <property type="component" value="Unassembled WGS sequence"/>
</dbReference>
<evidence type="ECO:0000313" key="1">
    <source>
        <dbReference type="EMBL" id="GGJ23558.1"/>
    </source>
</evidence>
<protein>
    <submittedName>
        <fullName evidence="1">Uncharacterized protein</fullName>
    </submittedName>
</protein>
<sequence>MNIELLVPELLQFLTQRGVPEPISREYATLWGNLRVIQLLLGDDLDDQEVRMDFELVRMEARLRDRKVQLETQHPALKPLLLDFVQQKAPEGAGPEDLQR</sequence>
<dbReference type="RefSeq" id="WP_189000000.1">
    <property type="nucleotide sequence ID" value="NZ_BMOD01000002.1"/>
</dbReference>
<name>A0ABQ2CWG6_9DEIO</name>
<organism evidence="1 2">
    <name type="scientific">Deinococcus roseus</name>
    <dbReference type="NCBI Taxonomy" id="392414"/>
    <lineage>
        <taxon>Bacteria</taxon>
        <taxon>Thermotogati</taxon>
        <taxon>Deinococcota</taxon>
        <taxon>Deinococci</taxon>
        <taxon>Deinococcales</taxon>
        <taxon>Deinococcaceae</taxon>
        <taxon>Deinococcus</taxon>
    </lineage>
</organism>
<reference evidence="2" key="1">
    <citation type="journal article" date="2019" name="Int. J. Syst. Evol. Microbiol.">
        <title>The Global Catalogue of Microorganisms (GCM) 10K type strain sequencing project: providing services to taxonomists for standard genome sequencing and annotation.</title>
        <authorList>
            <consortium name="The Broad Institute Genomics Platform"/>
            <consortium name="The Broad Institute Genome Sequencing Center for Infectious Disease"/>
            <person name="Wu L."/>
            <person name="Ma J."/>
        </authorList>
    </citation>
    <scope>NUCLEOTIDE SEQUENCE [LARGE SCALE GENOMIC DNA]</scope>
    <source>
        <strain evidence="2">JCM 14370</strain>
    </source>
</reference>
<gene>
    <name evidence="1" type="ORF">GCM10008938_07160</name>
</gene>
<dbReference type="EMBL" id="BMOD01000002">
    <property type="protein sequence ID" value="GGJ23558.1"/>
    <property type="molecule type" value="Genomic_DNA"/>
</dbReference>
<accession>A0ABQ2CWG6</accession>
<comment type="caution">
    <text evidence="1">The sequence shown here is derived from an EMBL/GenBank/DDBJ whole genome shotgun (WGS) entry which is preliminary data.</text>
</comment>
<evidence type="ECO:0000313" key="2">
    <source>
        <dbReference type="Proteomes" id="UP000632222"/>
    </source>
</evidence>
<keyword evidence="2" id="KW-1185">Reference proteome</keyword>